<comment type="similarity">
    <text evidence="6">Belongs to the GSP I family.</text>
</comment>
<feature type="domain" description="Type II secretion system protein GspI C-terminal" evidence="7">
    <location>
        <begin position="31"/>
        <end position="110"/>
    </location>
</feature>
<evidence type="ECO:0000256" key="4">
    <source>
        <dbReference type="ARBA" id="ARBA00022989"/>
    </source>
</evidence>
<dbReference type="GO" id="GO:0015627">
    <property type="term" value="C:type II protein secretion system complex"/>
    <property type="evidence" value="ECO:0007669"/>
    <property type="project" value="UniProtKB-UniRule"/>
</dbReference>
<evidence type="ECO:0000313" key="9">
    <source>
        <dbReference type="Proteomes" id="UP000218765"/>
    </source>
</evidence>
<dbReference type="NCBIfam" id="TIGR01707">
    <property type="entry name" value="gspI"/>
    <property type="match status" value="1"/>
</dbReference>
<dbReference type="InterPro" id="IPR003413">
    <property type="entry name" value="T2SS_GspI_C"/>
</dbReference>
<evidence type="ECO:0000313" key="8">
    <source>
        <dbReference type="EMBL" id="BAZ93174.1"/>
    </source>
</evidence>
<comment type="subunit">
    <text evidence="6">Type II secretion is composed of four main components: the outer membrane complex, the inner membrane complex, the cytoplasmic secretion ATPase and the periplasm-spanning pseudopilus.</text>
</comment>
<comment type="subcellular location">
    <subcellularLocation>
        <location evidence="6">Cell inner membrane</location>
        <topology evidence="6">Single-pass membrane protein</topology>
    </subcellularLocation>
    <subcellularLocation>
        <location evidence="1">Membrane</location>
        <topology evidence="1">Single-pass membrane protein</topology>
    </subcellularLocation>
</comment>
<sequence length="113" mass="13014">MELLVALLVISLGMLAAVKAGGSYAGNLDYLQQRTYAHWVARNVLNELRLTERSAGSRRRQDETRFAELDWHWEVEFEDTPDPDLVRAEIRVWRGRDDDGEPLALLTGFMERP</sequence>
<proteinExistence type="inferred from homology"/>
<gene>
    <name evidence="8" type="ORF">FOKN1_0772</name>
</gene>
<dbReference type="PANTHER" id="PTHR38779:SF2">
    <property type="entry name" value="TYPE II SECRETION SYSTEM PROTEIN I-RELATED"/>
    <property type="match status" value="1"/>
</dbReference>
<evidence type="ECO:0000256" key="3">
    <source>
        <dbReference type="ARBA" id="ARBA00022692"/>
    </source>
</evidence>
<dbReference type="OrthoDB" id="6121517at2"/>
<dbReference type="RefSeq" id="WP_096364903.1">
    <property type="nucleotide sequence ID" value="NZ_AP018052.1"/>
</dbReference>
<dbReference type="Proteomes" id="UP000218765">
    <property type="component" value="Chromosome"/>
</dbReference>
<comment type="function">
    <text evidence="6">Component of the type II secretion system required for the energy-dependent secretion of extracellular factors such as proteases and toxins from the periplasm.</text>
</comment>
<keyword evidence="6" id="KW-0997">Cell inner membrane</keyword>
<evidence type="ECO:0000259" key="7">
    <source>
        <dbReference type="Pfam" id="PF02501"/>
    </source>
</evidence>
<dbReference type="Gene3D" id="3.30.1300.30">
    <property type="entry name" value="GSPII I/J protein-like"/>
    <property type="match status" value="1"/>
</dbReference>
<dbReference type="Pfam" id="PF02501">
    <property type="entry name" value="T2SSI"/>
    <property type="match status" value="1"/>
</dbReference>
<dbReference type="GO" id="GO:0015628">
    <property type="term" value="P:protein secretion by the type II secretion system"/>
    <property type="evidence" value="ECO:0007669"/>
    <property type="project" value="UniProtKB-UniRule"/>
</dbReference>
<accession>A0A1Z4VPM1</accession>
<name>A0A1Z4VPM1_9GAMM</name>
<evidence type="ECO:0000256" key="2">
    <source>
        <dbReference type="ARBA" id="ARBA00022481"/>
    </source>
</evidence>
<protein>
    <recommendedName>
        <fullName evidence="6">Type II secretion system protein I</fullName>
        <shortName evidence="6">T2SS minor pseudopilin I</shortName>
    </recommendedName>
</protein>
<dbReference type="InterPro" id="IPR045584">
    <property type="entry name" value="Pilin-like"/>
</dbReference>
<dbReference type="AlphaFoldDB" id="A0A1Z4VPM1"/>
<keyword evidence="9" id="KW-1185">Reference proteome</keyword>
<reference evidence="8 9" key="1">
    <citation type="submission" date="2017-05" db="EMBL/GenBank/DDBJ databases">
        <title>Thiocyanate degradation by Thiohalobacter thiocyanaticus FOKN1.</title>
        <authorList>
            <person name="Oshiki M."/>
            <person name="Fukushima T."/>
            <person name="Kawano S."/>
            <person name="Nakagawa J."/>
        </authorList>
    </citation>
    <scope>NUCLEOTIDE SEQUENCE [LARGE SCALE GENOMIC DNA]</scope>
    <source>
        <strain evidence="8 9">FOKN1</strain>
    </source>
</reference>
<dbReference type="GO" id="GO:0005886">
    <property type="term" value="C:plasma membrane"/>
    <property type="evidence" value="ECO:0007669"/>
    <property type="project" value="UniProtKB-SubCell"/>
</dbReference>
<evidence type="ECO:0000256" key="6">
    <source>
        <dbReference type="RuleBase" id="RU368030"/>
    </source>
</evidence>
<dbReference type="InterPro" id="IPR010052">
    <property type="entry name" value="T2SS_protein-GspI"/>
</dbReference>
<keyword evidence="2 6" id="KW-0488">Methylation</keyword>
<organism evidence="8 9">
    <name type="scientific">Thiohalobacter thiocyanaticus</name>
    <dbReference type="NCBI Taxonomy" id="585455"/>
    <lineage>
        <taxon>Bacteria</taxon>
        <taxon>Pseudomonadati</taxon>
        <taxon>Pseudomonadota</taxon>
        <taxon>Gammaproteobacteria</taxon>
        <taxon>Thiohalobacterales</taxon>
        <taxon>Thiohalobacteraceae</taxon>
        <taxon>Thiohalobacter</taxon>
    </lineage>
</organism>
<dbReference type="KEGG" id="ttc:FOKN1_0772"/>
<keyword evidence="3" id="KW-0812">Transmembrane</keyword>
<comment type="PTM">
    <text evidence="6">Cleaved by prepilin peptidase.</text>
</comment>
<dbReference type="PANTHER" id="PTHR38779">
    <property type="entry name" value="TYPE II SECRETION SYSTEM PROTEIN I-RELATED"/>
    <property type="match status" value="1"/>
</dbReference>
<dbReference type="EMBL" id="AP018052">
    <property type="protein sequence ID" value="BAZ93174.1"/>
    <property type="molecule type" value="Genomic_DNA"/>
</dbReference>
<keyword evidence="6" id="KW-1003">Cell membrane</keyword>
<evidence type="ECO:0000256" key="1">
    <source>
        <dbReference type="ARBA" id="ARBA00004167"/>
    </source>
</evidence>
<keyword evidence="5" id="KW-0472">Membrane</keyword>
<keyword evidence="4" id="KW-1133">Transmembrane helix</keyword>
<evidence type="ECO:0000256" key="5">
    <source>
        <dbReference type="ARBA" id="ARBA00023136"/>
    </source>
</evidence>
<dbReference type="SUPFAM" id="SSF54523">
    <property type="entry name" value="Pili subunits"/>
    <property type="match status" value="1"/>
</dbReference>